<feature type="region of interest" description="Disordered" evidence="6">
    <location>
        <begin position="180"/>
        <end position="231"/>
    </location>
</feature>
<evidence type="ECO:0000256" key="4">
    <source>
        <dbReference type="ARBA" id="ARBA00022679"/>
    </source>
</evidence>
<evidence type="ECO:0000313" key="9">
    <source>
        <dbReference type="EMBL" id="ORX58291.1"/>
    </source>
</evidence>
<organism evidence="9 10">
    <name type="scientific">Hesseltinella vesiculosa</name>
    <dbReference type="NCBI Taxonomy" id="101127"/>
    <lineage>
        <taxon>Eukaryota</taxon>
        <taxon>Fungi</taxon>
        <taxon>Fungi incertae sedis</taxon>
        <taxon>Mucoromycota</taxon>
        <taxon>Mucoromycotina</taxon>
        <taxon>Mucoromycetes</taxon>
        <taxon>Mucorales</taxon>
        <taxon>Cunninghamellaceae</taxon>
        <taxon>Hesseltinella</taxon>
    </lineage>
</organism>
<dbReference type="Pfam" id="PF00454">
    <property type="entry name" value="PI3_PI4_kinase"/>
    <property type="match status" value="1"/>
</dbReference>
<name>A0A1X2GP56_9FUNG</name>
<feature type="compositionally biased region" description="Low complexity" evidence="6">
    <location>
        <begin position="194"/>
        <end position="203"/>
    </location>
</feature>
<feature type="compositionally biased region" description="Low complexity" evidence="6">
    <location>
        <begin position="763"/>
        <end position="776"/>
    </location>
</feature>
<dbReference type="InterPro" id="IPR021601">
    <property type="entry name" value="Phosphatidylino_kinase_fungi"/>
</dbReference>
<comment type="caution">
    <text evidence="9">The sequence shown here is derived from an EMBL/GenBank/DDBJ whole genome shotgun (WGS) entry which is preliminary data.</text>
</comment>
<dbReference type="InterPro" id="IPR001263">
    <property type="entry name" value="PI3K_accessory_dom"/>
</dbReference>
<dbReference type="InterPro" id="IPR011009">
    <property type="entry name" value="Kinase-like_dom_sf"/>
</dbReference>
<dbReference type="InterPro" id="IPR000403">
    <property type="entry name" value="PI3/4_kinase_cat_dom"/>
</dbReference>
<feature type="domain" description="PI3K/PI4K catalytic" evidence="7">
    <location>
        <begin position="858"/>
        <end position="1132"/>
    </location>
</feature>
<feature type="compositionally biased region" description="Basic residues" evidence="6">
    <location>
        <begin position="615"/>
        <end position="642"/>
    </location>
</feature>
<dbReference type="InterPro" id="IPR042236">
    <property type="entry name" value="PI3K_accessory_sf"/>
</dbReference>
<dbReference type="STRING" id="101127.A0A1X2GP56"/>
<keyword evidence="4" id="KW-0808">Transferase</keyword>
<dbReference type="GO" id="GO:0016020">
    <property type="term" value="C:membrane"/>
    <property type="evidence" value="ECO:0007669"/>
    <property type="project" value="TreeGrafter"/>
</dbReference>
<dbReference type="PROSITE" id="PS51545">
    <property type="entry name" value="PIK_HELICAL"/>
    <property type="match status" value="1"/>
</dbReference>
<dbReference type="GO" id="GO:0005737">
    <property type="term" value="C:cytoplasm"/>
    <property type="evidence" value="ECO:0007669"/>
    <property type="project" value="TreeGrafter"/>
</dbReference>
<dbReference type="Gene3D" id="1.10.1070.11">
    <property type="entry name" value="Phosphatidylinositol 3-/4-kinase, catalytic domain"/>
    <property type="match status" value="1"/>
</dbReference>
<dbReference type="PROSITE" id="PS00916">
    <property type="entry name" value="PI3_4_KINASE_2"/>
    <property type="match status" value="1"/>
</dbReference>
<feature type="compositionally biased region" description="Polar residues" evidence="6">
    <location>
        <begin position="782"/>
        <end position="791"/>
    </location>
</feature>
<dbReference type="Proteomes" id="UP000242146">
    <property type="component" value="Unassembled WGS sequence"/>
</dbReference>
<dbReference type="PANTHER" id="PTHR10048:SF22">
    <property type="entry name" value="PHOSPHATIDYLINOSITOL 4-KINASE BETA"/>
    <property type="match status" value="1"/>
</dbReference>
<proteinExistence type="inferred from homology"/>
<dbReference type="InterPro" id="IPR016024">
    <property type="entry name" value="ARM-type_fold"/>
</dbReference>
<feature type="compositionally biased region" description="Low complexity" evidence="6">
    <location>
        <begin position="326"/>
        <end position="339"/>
    </location>
</feature>
<feature type="compositionally biased region" description="Polar residues" evidence="6">
    <location>
        <begin position="655"/>
        <end position="668"/>
    </location>
</feature>
<feature type="region of interest" description="Disordered" evidence="6">
    <location>
        <begin position="404"/>
        <end position="473"/>
    </location>
</feature>
<keyword evidence="5" id="KW-0418">Kinase</keyword>
<dbReference type="SUPFAM" id="SSF48371">
    <property type="entry name" value="ARM repeat"/>
    <property type="match status" value="1"/>
</dbReference>
<dbReference type="GO" id="GO:0004430">
    <property type="term" value="F:1-phosphatidylinositol 4-kinase activity"/>
    <property type="evidence" value="ECO:0007669"/>
    <property type="project" value="UniProtKB-EC"/>
</dbReference>
<accession>A0A1X2GP56</accession>
<evidence type="ECO:0000259" key="8">
    <source>
        <dbReference type="PROSITE" id="PS51545"/>
    </source>
</evidence>
<feature type="domain" description="PIK helical" evidence="8">
    <location>
        <begin position="1"/>
        <end position="115"/>
    </location>
</feature>
<feature type="region of interest" description="Disordered" evidence="6">
    <location>
        <begin position="763"/>
        <end position="791"/>
    </location>
</feature>
<evidence type="ECO:0000256" key="2">
    <source>
        <dbReference type="ARBA" id="ARBA00006209"/>
    </source>
</evidence>
<dbReference type="GO" id="GO:0046854">
    <property type="term" value="P:phosphatidylinositol phosphate biosynthetic process"/>
    <property type="evidence" value="ECO:0007669"/>
    <property type="project" value="InterPro"/>
</dbReference>
<gene>
    <name evidence="9" type="ORF">DM01DRAFT_1405903</name>
</gene>
<dbReference type="PANTHER" id="PTHR10048">
    <property type="entry name" value="PHOSPHATIDYLINOSITOL KINASE"/>
    <property type="match status" value="1"/>
</dbReference>
<feature type="compositionally biased region" description="Polar residues" evidence="6">
    <location>
        <begin position="350"/>
        <end position="360"/>
    </location>
</feature>
<feature type="compositionally biased region" description="Low complexity" evidence="6">
    <location>
        <begin position="408"/>
        <end position="454"/>
    </location>
</feature>
<keyword evidence="10" id="KW-1185">Reference proteome</keyword>
<dbReference type="InterPro" id="IPR057754">
    <property type="entry name" value="PI4-kinase_beta/PIK1_cat"/>
</dbReference>
<dbReference type="FunFam" id="1.10.1070.11:FF:000016">
    <property type="entry name" value="PIK1p Phosphatidylinositol 4-kinase"/>
    <property type="match status" value="1"/>
</dbReference>
<protein>
    <recommendedName>
        <fullName evidence="3">1-phosphatidylinositol 4-kinase</fullName>
        <ecNumber evidence="3">2.7.1.67</ecNumber>
    </recommendedName>
</protein>
<evidence type="ECO:0000313" key="10">
    <source>
        <dbReference type="Proteomes" id="UP000242146"/>
    </source>
</evidence>
<dbReference type="PROSITE" id="PS00915">
    <property type="entry name" value="PI3_4_KINASE_1"/>
    <property type="match status" value="1"/>
</dbReference>
<comment type="catalytic activity">
    <reaction evidence="1">
        <text>a 1,2-diacyl-sn-glycero-3-phospho-(1D-myo-inositol) + ATP = a 1,2-diacyl-sn-glycero-3-phospho-(1D-myo-inositol 4-phosphate) + ADP + H(+)</text>
        <dbReference type="Rhea" id="RHEA:19877"/>
        <dbReference type="ChEBI" id="CHEBI:15378"/>
        <dbReference type="ChEBI" id="CHEBI:30616"/>
        <dbReference type="ChEBI" id="CHEBI:57880"/>
        <dbReference type="ChEBI" id="CHEBI:58178"/>
        <dbReference type="ChEBI" id="CHEBI:456216"/>
        <dbReference type="EC" id="2.7.1.67"/>
    </reaction>
</comment>
<feature type="compositionally biased region" description="Polar residues" evidence="6">
    <location>
        <begin position="204"/>
        <end position="231"/>
    </location>
</feature>
<dbReference type="Gene3D" id="1.25.40.70">
    <property type="entry name" value="Phosphatidylinositol 3-kinase, accessory domain (PIK)"/>
    <property type="match status" value="1"/>
</dbReference>
<feature type="region of interest" description="Disordered" evidence="6">
    <location>
        <begin position="601"/>
        <end position="739"/>
    </location>
</feature>
<evidence type="ECO:0000256" key="5">
    <source>
        <dbReference type="ARBA" id="ARBA00022777"/>
    </source>
</evidence>
<dbReference type="PROSITE" id="PS50290">
    <property type="entry name" value="PI3_4_KINASE_3"/>
    <property type="match status" value="1"/>
</dbReference>
<evidence type="ECO:0000256" key="6">
    <source>
        <dbReference type="SAM" id="MobiDB-lite"/>
    </source>
</evidence>
<dbReference type="InterPro" id="IPR049160">
    <property type="entry name" value="PI4KB-PIK1_PIK"/>
</dbReference>
<dbReference type="SUPFAM" id="SSF56112">
    <property type="entry name" value="Protein kinase-like (PK-like)"/>
    <property type="match status" value="1"/>
</dbReference>
<dbReference type="CDD" id="cd05168">
    <property type="entry name" value="PI4Kc_III_beta"/>
    <property type="match status" value="1"/>
</dbReference>
<evidence type="ECO:0000259" key="7">
    <source>
        <dbReference type="PROSITE" id="PS50290"/>
    </source>
</evidence>
<feature type="compositionally biased region" description="Polar residues" evidence="6">
    <location>
        <begin position="702"/>
        <end position="739"/>
    </location>
</feature>
<dbReference type="AlphaFoldDB" id="A0A1X2GP56"/>
<evidence type="ECO:0000256" key="1">
    <source>
        <dbReference type="ARBA" id="ARBA00001686"/>
    </source>
</evidence>
<dbReference type="SMART" id="SM00146">
    <property type="entry name" value="PI3Kc"/>
    <property type="match status" value="1"/>
</dbReference>
<comment type="similarity">
    <text evidence="2">Belongs to the PI3/PI4-kinase family. Type III PI4K subfamily.</text>
</comment>
<feature type="compositionally biased region" description="Polar residues" evidence="6">
    <location>
        <begin position="184"/>
        <end position="193"/>
    </location>
</feature>
<sequence length="1147" mass="126954">MSNALLLRLFRSEFFNSWIAVSYLFRYSDNVGIQHYLCSELHKFPISEIEFFLPQLIHLLITRPTDSVALECFLIGLCAKSTHMALLTLWYLQAYVCDLSSTPTAPSFHQCRRLLNKCQAIVFSDGEVYEDMDMTDASTHILKVSEHTMPALVGIGAMLTAIGQPLMTKAAGQIAIAQGRRRNSVTGNPQPISTTLTRRNTLNGTPSPTPVTQQGASPDPDTQLSPQRHSTNTSNVLLLSQPLVHPTPLPVDIIGAPSAPAPPLYSSQPELPLSKRRLSSFNPFTASPSLEDLHHGKAFTMSRYLKSAQSKIHRKIQPRSSDLDLRPSSASRSSTPSSSNIFDPRLRALGQSTVPTNCASPLSPAVSRRTSLQEPMPSIPARSHFRPISATAEAPRVFMLTDDEDSDSSASLHSNHSHDSCSISRASSKSSLSKYLLRQSNSETTASRSTAAASLPPVPTAQNDDHDSLSDEEKDSYRALAKLSTDHRRLLLKTNYFRSEIQFLLALVDIATRLVIVPKAARMSALNAELSLLNHNLPAEVCLPLWCPATATRPFHHRIVRISPADAVVLNSAERAPYLIMIEVLEDEMNFEQDYLSQHARHHRHPFRLPTTSVWKKKKKKKKGDPVSTKKKKKPSTKKTGKKTSPESSASSISPNHLTSSSDHSISATPTPPPISQLDPPRRSHTFVPSSVPVVDMGDLGRSSTSSNSSAQPKSRSLESGVTSPAGTPRSSLQQQQAALDNYAERMRTAAVMLAQLQQSAGISSASASPSNSTPSSEKRLSGSSRQGTEQIRQKIIKEMLALEEIRMDKMRKEGVGSGVGVDGGEGAGTEILQDQAHVDNLVRHEDPSAAVFSEDYEDTKARIRAGSPYGHLPNWRMISVIVKQGADLRQEQFAIQLIREMQRIWQDTGVDVWVKYFRVLVTSDSSGLIETLRNTISVHSIKKNAYIRGWNTKGVVFHLSDYYLKQWGPADSDDYLKAQDAFMRSLAGYSIACYVLQIKDRHNGNVLVDSEGHLIHIDFGFMLSNSPGSVGFEMAPFKLPQEYIDILGGIHGEKFAEYKALMKAAFLSIRKHSENILLLVEMMSKDSKLPCFQNGDLTIQQLRDRFQLHLTEPQAEEHVDRLIMSSCCNLFTRLYDTYQYYSQGIL</sequence>
<dbReference type="InterPro" id="IPR015433">
    <property type="entry name" value="PI3/4_kinase"/>
</dbReference>
<feature type="compositionally biased region" description="Basic and acidic residues" evidence="6">
    <location>
        <begin position="463"/>
        <end position="473"/>
    </location>
</feature>
<evidence type="ECO:0000256" key="3">
    <source>
        <dbReference type="ARBA" id="ARBA00012169"/>
    </source>
</evidence>
<dbReference type="EMBL" id="MCGT01000007">
    <property type="protein sequence ID" value="ORX58291.1"/>
    <property type="molecule type" value="Genomic_DNA"/>
</dbReference>
<dbReference type="Pfam" id="PF21245">
    <property type="entry name" value="PI4KB-PIK1_PIK"/>
    <property type="match status" value="1"/>
</dbReference>
<dbReference type="Gene3D" id="3.30.1010.10">
    <property type="entry name" value="Phosphatidylinositol 3-kinase Catalytic Subunit, Chain A, domain 4"/>
    <property type="match status" value="1"/>
</dbReference>
<dbReference type="EC" id="2.7.1.67" evidence="3"/>
<dbReference type="InterPro" id="IPR036940">
    <property type="entry name" value="PI3/4_kinase_cat_sf"/>
</dbReference>
<reference evidence="9 10" key="1">
    <citation type="submission" date="2016-07" db="EMBL/GenBank/DDBJ databases">
        <title>Pervasive Adenine N6-methylation of Active Genes in Fungi.</title>
        <authorList>
            <consortium name="DOE Joint Genome Institute"/>
            <person name="Mondo S.J."/>
            <person name="Dannebaum R.O."/>
            <person name="Kuo R.C."/>
            <person name="Labutti K."/>
            <person name="Haridas S."/>
            <person name="Kuo A."/>
            <person name="Salamov A."/>
            <person name="Ahrendt S.R."/>
            <person name="Lipzen A."/>
            <person name="Sullivan W."/>
            <person name="Andreopoulos W.B."/>
            <person name="Clum A."/>
            <person name="Lindquist E."/>
            <person name="Daum C."/>
            <person name="Ramamoorthy G.K."/>
            <person name="Gryganskyi A."/>
            <person name="Culley D."/>
            <person name="Magnuson J.K."/>
            <person name="James T.Y."/>
            <person name="O'Malley M.A."/>
            <person name="Stajich J.E."/>
            <person name="Spatafora J.W."/>
            <person name="Visel A."/>
            <person name="Grigoriev I.V."/>
        </authorList>
    </citation>
    <scope>NUCLEOTIDE SEQUENCE [LARGE SCALE GENOMIC DNA]</scope>
    <source>
        <strain evidence="9 10">NRRL 3301</strain>
    </source>
</reference>
<dbReference type="OrthoDB" id="10264149at2759"/>
<dbReference type="Pfam" id="PF11522">
    <property type="entry name" value="Pik1"/>
    <property type="match status" value="1"/>
</dbReference>
<dbReference type="InterPro" id="IPR018936">
    <property type="entry name" value="PI3/4_kinase_CS"/>
</dbReference>
<dbReference type="GO" id="GO:0048015">
    <property type="term" value="P:phosphatidylinositol-mediated signaling"/>
    <property type="evidence" value="ECO:0007669"/>
    <property type="project" value="TreeGrafter"/>
</dbReference>
<feature type="region of interest" description="Disordered" evidence="6">
    <location>
        <begin position="309"/>
        <end position="388"/>
    </location>
</feature>